<sequence length="139" mass="14974">MAVSAFSLSPAVNFETDNGGTLKMVGLTNDLTEYGVTNDGWAFFDDLYFNAYSEATLNVADHHTQTQVTHIGGKVAASFRLVSLVPNGKADIRVRGLTPNEWYRLEFGGVMAETDSGVAHGRTDGQGEIIFTAVSIPNE</sequence>
<dbReference type="Proteomes" id="UP000183894">
    <property type="component" value="Unassembled WGS sequence"/>
</dbReference>
<evidence type="ECO:0000313" key="1">
    <source>
        <dbReference type="EMBL" id="SEL17113.1"/>
    </source>
</evidence>
<dbReference type="AlphaFoldDB" id="A0A1H7N0U8"/>
<reference evidence="1 2" key="1">
    <citation type="submission" date="2016-10" db="EMBL/GenBank/DDBJ databases">
        <authorList>
            <person name="de Groot N.N."/>
        </authorList>
    </citation>
    <scope>NUCLEOTIDE SEQUENCE [LARGE SCALE GENOMIC DNA]</scope>
    <source>
        <strain evidence="1 2">CDM_5</strain>
    </source>
</reference>
<evidence type="ECO:0000313" key="2">
    <source>
        <dbReference type="Proteomes" id="UP000183894"/>
    </source>
</evidence>
<gene>
    <name evidence="1" type="ORF">SAMN04488691_103158</name>
</gene>
<dbReference type="RefSeq" id="WP_074793201.1">
    <property type="nucleotide sequence ID" value="NZ_FOAD01000003.1"/>
</dbReference>
<name>A0A1H7N0U8_HALLR</name>
<protein>
    <submittedName>
        <fullName evidence="1">Uncharacterized protein</fullName>
    </submittedName>
</protein>
<dbReference type="EMBL" id="FOAD01000003">
    <property type="protein sequence ID" value="SEL17113.1"/>
    <property type="molecule type" value="Genomic_DNA"/>
</dbReference>
<accession>A0A1H7N0U8</accession>
<dbReference type="OrthoDB" id="375886at2157"/>
<organism evidence="1 2">
    <name type="scientific">Haloferax larsenii</name>
    <dbReference type="NCBI Taxonomy" id="302484"/>
    <lineage>
        <taxon>Archaea</taxon>
        <taxon>Methanobacteriati</taxon>
        <taxon>Methanobacteriota</taxon>
        <taxon>Stenosarchaea group</taxon>
        <taxon>Halobacteria</taxon>
        <taxon>Halobacteriales</taxon>
        <taxon>Haloferacaceae</taxon>
        <taxon>Haloferax</taxon>
    </lineage>
</organism>
<proteinExistence type="predicted"/>